<gene>
    <name evidence="2" type="primary">catD</name>
    <name evidence="2" type="ORF">Pan54_35100</name>
</gene>
<evidence type="ECO:0000259" key="1">
    <source>
        <dbReference type="Pfam" id="PF00561"/>
    </source>
</evidence>
<dbReference type="PANTHER" id="PTHR43798">
    <property type="entry name" value="MONOACYLGLYCEROL LIPASE"/>
    <property type="match status" value="1"/>
</dbReference>
<feature type="domain" description="AB hydrolase-1" evidence="1">
    <location>
        <begin position="20"/>
        <end position="249"/>
    </location>
</feature>
<dbReference type="Pfam" id="PF00561">
    <property type="entry name" value="Abhydrolase_1"/>
    <property type="match status" value="1"/>
</dbReference>
<keyword evidence="2" id="KW-0378">Hydrolase</keyword>
<name>A0A5C5XKV0_9PLAN</name>
<proteinExistence type="predicted"/>
<comment type="caution">
    <text evidence="2">The sequence shown here is derived from an EMBL/GenBank/DDBJ whole genome shotgun (WGS) entry which is preliminary data.</text>
</comment>
<dbReference type="EC" id="3.1.1.24" evidence="2"/>
<dbReference type="PRINTS" id="PR00412">
    <property type="entry name" value="EPOXHYDRLASE"/>
</dbReference>
<organism evidence="2 3">
    <name type="scientific">Rubinisphaera italica</name>
    <dbReference type="NCBI Taxonomy" id="2527969"/>
    <lineage>
        <taxon>Bacteria</taxon>
        <taxon>Pseudomonadati</taxon>
        <taxon>Planctomycetota</taxon>
        <taxon>Planctomycetia</taxon>
        <taxon>Planctomycetales</taxon>
        <taxon>Planctomycetaceae</taxon>
        <taxon>Rubinisphaera</taxon>
    </lineage>
</organism>
<dbReference type="InterPro" id="IPR050266">
    <property type="entry name" value="AB_hydrolase_sf"/>
</dbReference>
<evidence type="ECO:0000313" key="2">
    <source>
        <dbReference type="EMBL" id="TWT62765.1"/>
    </source>
</evidence>
<accession>A0A5C5XKV0</accession>
<protein>
    <submittedName>
        <fullName evidence="2">3-oxoadipate enol-lactonase 2</fullName>
        <ecNumber evidence="2">3.1.1.24</ecNumber>
    </submittedName>
</protein>
<dbReference type="Proteomes" id="UP000316095">
    <property type="component" value="Unassembled WGS sequence"/>
</dbReference>
<dbReference type="RefSeq" id="WP_146504590.1">
    <property type="nucleotide sequence ID" value="NZ_SJPG01000001.1"/>
</dbReference>
<dbReference type="GO" id="GO:0047570">
    <property type="term" value="F:3-oxoadipate enol-lactonase activity"/>
    <property type="evidence" value="ECO:0007669"/>
    <property type="project" value="UniProtKB-EC"/>
</dbReference>
<dbReference type="EMBL" id="SJPG01000001">
    <property type="protein sequence ID" value="TWT62765.1"/>
    <property type="molecule type" value="Genomic_DNA"/>
</dbReference>
<sequence>MELTIRNTTYHVEDRGTGAPLLFVHGFPLDHTMWSAQLNAFAERYRVIAPDLHGFGMSTGVRELSGMEDFADDLQEILAALSITEPVTLCGLSMGGYIAWQFAQKYPERLSRLIVCDTKATADTEPTRANRLELAERVLKEGPEFFVDGMLQKLFSAATIQTNSPVVEQTRNVILKTDPQAIAAAALGMAARPDMSSTLSAITVPTLVICGAEDQITTVLDMQKIAEQIPNAQFEVILGAGHMAPMEKPADVNDIITYFLAGTDI</sequence>
<dbReference type="SUPFAM" id="SSF53474">
    <property type="entry name" value="alpha/beta-Hydrolases"/>
    <property type="match status" value="1"/>
</dbReference>
<evidence type="ECO:0000313" key="3">
    <source>
        <dbReference type="Proteomes" id="UP000316095"/>
    </source>
</evidence>
<keyword evidence="3" id="KW-1185">Reference proteome</keyword>
<dbReference type="PRINTS" id="PR00111">
    <property type="entry name" value="ABHYDROLASE"/>
</dbReference>
<dbReference type="InterPro" id="IPR000639">
    <property type="entry name" value="Epox_hydrolase-like"/>
</dbReference>
<dbReference type="InterPro" id="IPR029058">
    <property type="entry name" value="AB_hydrolase_fold"/>
</dbReference>
<dbReference type="InterPro" id="IPR000073">
    <property type="entry name" value="AB_hydrolase_1"/>
</dbReference>
<reference evidence="2 3" key="1">
    <citation type="submission" date="2019-02" db="EMBL/GenBank/DDBJ databases">
        <title>Deep-cultivation of Planctomycetes and their phenomic and genomic characterization uncovers novel biology.</title>
        <authorList>
            <person name="Wiegand S."/>
            <person name="Jogler M."/>
            <person name="Boedeker C."/>
            <person name="Pinto D."/>
            <person name="Vollmers J."/>
            <person name="Rivas-Marin E."/>
            <person name="Kohn T."/>
            <person name="Peeters S.H."/>
            <person name="Heuer A."/>
            <person name="Rast P."/>
            <person name="Oberbeckmann S."/>
            <person name="Bunk B."/>
            <person name="Jeske O."/>
            <person name="Meyerdierks A."/>
            <person name="Storesund J.E."/>
            <person name="Kallscheuer N."/>
            <person name="Luecker S."/>
            <person name="Lage O.M."/>
            <person name="Pohl T."/>
            <person name="Merkel B.J."/>
            <person name="Hornburger P."/>
            <person name="Mueller R.-W."/>
            <person name="Bruemmer F."/>
            <person name="Labrenz M."/>
            <person name="Spormann A.M."/>
            <person name="Op Den Camp H."/>
            <person name="Overmann J."/>
            <person name="Amann R."/>
            <person name="Jetten M.S.M."/>
            <person name="Mascher T."/>
            <person name="Medema M.H."/>
            <person name="Devos D.P."/>
            <person name="Kaster A.-K."/>
            <person name="Ovreas L."/>
            <person name="Rohde M."/>
            <person name="Galperin M.Y."/>
            <person name="Jogler C."/>
        </authorList>
    </citation>
    <scope>NUCLEOTIDE SEQUENCE [LARGE SCALE GENOMIC DNA]</scope>
    <source>
        <strain evidence="2 3">Pan54</strain>
    </source>
</reference>
<dbReference type="Gene3D" id="3.40.50.1820">
    <property type="entry name" value="alpha/beta hydrolase"/>
    <property type="match status" value="1"/>
</dbReference>
<dbReference type="AlphaFoldDB" id="A0A5C5XKV0"/>
<dbReference type="OrthoDB" id="252464at2"/>